<evidence type="ECO:0000313" key="2">
    <source>
        <dbReference type="EMBL" id="SPP75397.1"/>
    </source>
</evidence>
<dbReference type="OMA" id="DYRLYLC"/>
<feature type="region of interest" description="Disordered" evidence="1">
    <location>
        <begin position="85"/>
        <end position="109"/>
    </location>
</feature>
<keyword evidence="3" id="KW-1185">Reference proteome</keyword>
<protein>
    <submittedName>
        <fullName evidence="2">Blast:Protein FAM76B</fullName>
    </submittedName>
</protein>
<gene>
    <name evidence="2" type="ORF">DGUA_6G003198</name>
</gene>
<evidence type="ECO:0000256" key="1">
    <source>
        <dbReference type="SAM" id="MobiDB-lite"/>
    </source>
</evidence>
<accession>A0A3B0J2J5</accession>
<organism evidence="2 3">
    <name type="scientific">Drosophila guanche</name>
    <name type="common">Fruit fly</name>
    <dbReference type="NCBI Taxonomy" id="7266"/>
    <lineage>
        <taxon>Eukaryota</taxon>
        <taxon>Metazoa</taxon>
        <taxon>Ecdysozoa</taxon>
        <taxon>Arthropoda</taxon>
        <taxon>Hexapoda</taxon>
        <taxon>Insecta</taxon>
        <taxon>Pterygota</taxon>
        <taxon>Neoptera</taxon>
        <taxon>Endopterygota</taxon>
        <taxon>Diptera</taxon>
        <taxon>Brachycera</taxon>
        <taxon>Muscomorpha</taxon>
        <taxon>Ephydroidea</taxon>
        <taxon>Drosophilidae</taxon>
        <taxon>Drosophila</taxon>
        <taxon>Sophophora</taxon>
    </lineage>
</organism>
<dbReference type="AlphaFoldDB" id="A0A3B0J2J5"/>
<sequence>MDSLDFSILDKSNLPDDRWYLCTKCFQRFLWVDLSPRQLRCRYCRLPEKDCAICDKAFEPSNREHMHCKRCDYFLIQHAAIKPSPPILEKSESQETDTDTENSTQRVATVTERWKEIQCEAGVWDDDENLSD</sequence>
<proteinExistence type="predicted"/>
<dbReference type="EMBL" id="OUUW01000001">
    <property type="protein sequence ID" value="SPP75397.1"/>
    <property type="molecule type" value="Genomic_DNA"/>
</dbReference>
<name>A0A3B0J2J5_DROGU</name>
<dbReference type="Proteomes" id="UP000268350">
    <property type="component" value="Unassembled WGS sequence"/>
</dbReference>
<dbReference type="OrthoDB" id="7859231at2759"/>
<reference evidence="3" key="1">
    <citation type="submission" date="2018-01" db="EMBL/GenBank/DDBJ databases">
        <authorList>
            <person name="Alioto T."/>
            <person name="Alioto T."/>
        </authorList>
    </citation>
    <scope>NUCLEOTIDE SEQUENCE [LARGE SCALE GENOMIC DNA]</scope>
</reference>
<evidence type="ECO:0000313" key="3">
    <source>
        <dbReference type="Proteomes" id="UP000268350"/>
    </source>
</evidence>